<reference evidence="1" key="1">
    <citation type="journal article" date="2020" name="Nature">
        <title>Giant virus diversity and host interactions through global metagenomics.</title>
        <authorList>
            <person name="Schulz F."/>
            <person name="Roux S."/>
            <person name="Paez-Espino D."/>
            <person name="Jungbluth S."/>
            <person name="Walsh D.A."/>
            <person name="Denef V.J."/>
            <person name="McMahon K.D."/>
            <person name="Konstantinidis K.T."/>
            <person name="Eloe-Fadrosh E.A."/>
            <person name="Kyrpides N.C."/>
            <person name="Woyke T."/>
        </authorList>
    </citation>
    <scope>NUCLEOTIDE SEQUENCE</scope>
    <source>
        <strain evidence="1">GVMAG-M-3300017989-17</strain>
    </source>
</reference>
<accession>A0A6C0BP66</accession>
<proteinExistence type="predicted"/>
<name>A0A6C0BP66_9ZZZZ</name>
<organism evidence="1">
    <name type="scientific">viral metagenome</name>
    <dbReference type="NCBI Taxonomy" id="1070528"/>
    <lineage>
        <taxon>unclassified sequences</taxon>
        <taxon>metagenomes</taxon>
        <taxon>organismal metagenomes</taxon>
    </lineage>
</organism>
<dbReference type="AlphaFoldDB" id="A0A6C0BP66"/>
<protein>
    <submittedName>
        <fullName evidence="1">Uncharacterized protein</fullName>
    </submittedName>
</protein>
<evidence type="ECO:0000313" key="1">
    <source>
        <dbReference type="EMBL" id="QHS93399.1"/>
    </source>
</evidence>
<sequence length="56" mass="6305">MKQIKEAAADGKFNLRVPSELLPKHICGHLEELGFVLVVHNAGMLDPFVDIEWFSN</sequence>
<dbReference type="EMBL" id="MN739203">
    <property type="protein sequence ID" value="QHS93399.1"/>
    <property type="molecule type" value="Genomic_DNA"/>
</dbReference>